<dbReference type="AlphaFoldDB" id="A0A2C6KF17"/>
<comment type="caution">
    <text evidence="1">The sequence shown here is derived from an EMBL/GenBank/DDBJ whole genome shotgun (WGS) entry which is preliminary data.</text>
</comment>
<reference evidence="1 2" key="1">
    <citation type="journal article" date="2017" name="Int. J. Parasitol.">
        <title>The genome of the protozoan parasite Cystoisospora suis and a reverse vaccinology approach to identify vaccine candidates.</title>
        <authorList>
            <person name="Palmieri N."/>
            <person name="Shrestha A."/>
            <person name="Ruttkowski B."/>
            <person name="Beck T."/>
            <person name="Vogl C."/>
            <person name="Tomley F."/>
            <person name="Blake D.P."/>
            <person name="Joachim A."/>
        </authorList>
    </citation>
    <scope>NUCLEOTIDE SEQUENCE [LARGE SCALE GENOMIC DNA]</scope>
    <source>
        <strain evidence="1 2">Wien I</strain>
    </source>
</reference>
<dbReference type="Proteomes" id="UP000221165">
    <property type="component" value="Unassembled WGS sequence"/>
</dbReference>
<dbReference type="VEuPathDB" id="ToxoDB:CSUI_011273"/>
<keyword evidence="2" id="KW-1185">Reference proteome</keyword>
<accession>A0A2C6KF17</accession>
<evidence type="ECO:0000313" key="2">
    <source>
        <dbReference type="Proteomes" id="UP000221165"/>
    </source>
</evidence>
<sequence length="38" mass="4520">MVTRPQLSHSRTLLRERTVLHSWWSLASRPECCRRRGG</sequence>
<evidence type="ECO:0000313" key="1">
    <source>
        <dbReference type="EMBL" id="PHJ14916.1"/>
    </source>
</evidence>
<dbReference type="RefSeq" id="XP_067916650.1">
    <property type="nucleotide sequence ID" value="XM_068071374.1"/>
</dbReference>
<gene>
    <name evidence="1" type="ORF">CSUI_011273</name>
</gene>
<dbReference type="EMBL" id="MIGC01010501">
    <property type="protein sequence ID" value="PHJ14916.1"/>
    <property type="molecule type" value="Genomic_DNA"/>
</dbReference>
<proteinExistence type="predicted"/>
<dbReference type="GeneID" id="94434585"/>
<name>A0A2C6KF17_9APIC</name>
<organism evidence="1 2">
    <name type="scientific">Cystoisospora suis</name>
    <dbReference type="NCBI Taxonomy" id="483139"/>
    <lineage>
        <taxon>Eukaryota</taxon>
        <taxon>Sar</taxon>
        <taxon>Alveolata</taxon>
        <taxon>Apicomplexa</taxon>
        <taxon>Conoidasida</taxon>
        <taxon>Coccidia</taxon>
        <taxon>Eucoccidiorida</taxon>
        <taxon>Eimeriorina</taxon>
        <taxon>Sarcocystidae</taxon>
        <taxon>Cystoisospora</taxon>
    </lineage>
</organism>
<protein>
    <submittedName>
        <fullName evidence="1">Uncharacterized protein</fullName>
    </submittedName>
</protein>